<proteinExistence type="predicted"/>
<keyword evidence="2" id="KW-1133">Transmembrane helix</keyword>
<feature type="transmembrane region" description="Helical" evidence="2">
    <location>
        <begin position="276"/>
        <end position="301"/>
    </location>
</feature>
<evidence type="ECO:0000256" key="1">
    <source>
        <dbReference type="SAM" id="MobiDB-lite"/>
    </source>
</evidence>
<keyword evidence="2" id="KW-0812">Transmembrane</keyword>
<dbReference type="AlphaFoldDB" id="A2EUY6"/>
<name>A2EUY6_TRIV3</name>
<keyword evidence="4" id="KW-1185">Reference proteome</keyword>
<protein>
    <submittedName>
        <fullName evidence="3">Uncharacterized protein</fullName>
    </submittedName>
</protein>
<reference evidence="3" key="1">
    <citation type="submission" date="2006-10" db="EMBL/GenBank/DDBJ databases">
        <authorList>
            <person name="Amadeo P."/>
            <person name="Zhao Q."/>
            <person name="Wortman J."/>
            <person name="Fraser-Liggett C."/>
            <person name="Carlton J."/>
        </authorList>
    </citation>
    <scope>NUCLEOTIDE SEQUENCE</scope>
    <source>
        <strain evidence="3">G3</strain>
    </source>
</reference>
<evidence type="ECO:0000313" key="3">
    <source>
        <dbReference type="EMBL" id="EAY03509.1"/>
    </source>
</evidence>
<reference evidence="3" key="2">
    <citation type="journal article" date="2007" name="Science">
        <title>Draft genome sequence of the sexually transmitted pathogen Trichomonas vaginalis.</title>
        <authorList>
            <person name="Carlton J.M."/>
            <person name="Hirt R.P."/>
            <person name="Silva J.C."/>
            <person name="Delcher A.L."/>
            <person name="Schatz M."/>
            <person name="Zhao Q."/>
            <person name="Wortman J.R."/>
            <person name="Bidwell S.L."/>
            <person name="Alsmark U.C.M."/>
            <person name="Besteiro S."/>
            <person name="Sicheritz-Ponten T."/>
            <person name="Noel C.J."/>
            <person name="Dacks J.B."/>
            <person name="Foster P.G."/>
            <person name="Simillion C."/>
            <person name="Van de Peer Y."/>
            <person name="Miranda-Saavedra D."/>
            <person name="Barton G.J."/>
            <person name="Westrop G.D."/>
            <person name="Mueller S."/>
            <person name="Dessi D."/>
            <person name="Fiori P.L."/>
            <person name="Ren Q."/>
            <person name="Paulsen I."/>
            <person name="Zhang H."/>
            <person name="Bastida-Corcuera F.D."/>
            <person name="Simoes-Barbosa A."/>
            <person name="Brown M.T."/>
            <person name="Hayes R.D."/>
            <person name="Mukherjee M."/>
            <person name="Okumura C.Y."/>
            <person name="Schneider R."/>
            <person name="Smith A.J."/>
            <person name="Vanacova S."/>
            <person name="Villalvazo M."/>
            <person name="Haas B.J."/>
            <person name="Pertea M."/>
            <person name="Feldblyum T.V."/>
            <person name="Utterback T.R."/>
            <person name="Shu C.L."/>
            <person name="Osoegawa K."/>
            <person name="de Jong P.J."/>
            <person name="Hrdy I."/>
            <person name="Horvathova L."/>
            <person name="Zubacova Z."/>
            <person name="Dolezal P."/>
            <person name="Malik S.B."/>
            <person name="Logsdon J.M. Jr."/>
            <person name="Henze K."/>
            <person name="Gupta A."/>
            <person name="Wang C.C."/>
            <person name="Dunne R.L."/>
            <person name="Upcroft J.A."/>
            <person name="Upcroft P."/>
            <person name="White O."/>
            <person name="Salzberg S.L."/>
            <person name="Tang P."/>
            <person name="Chiu C.-H."/>
            <person name="Lee Y.-S."/>
            <person name="Embley T.M."/>
            <person name="Coombs G.H."/>
            <person name="Mottram J.C."/>
            <person name="Tachezy J."/>
            <person name="Fraser-Liggett C.M."/>
            <person name="Johnson P.J."/>
        </authorList>
    </citation>
    <scope>NUCLEOTIDE SEQUENCE [LARGE SCALE GENOMIC DNA]</scope>
    <source>
        <strain evidence="3">G3</strain>
    </source>
</reference>
<feature type="region of interest" description="Disordered" evidence="1">
    <location>
        <begin position="305"/>
        <end position="328"/>
    </location>
</feature>
<gene>
    <name evidence="3" type="ORF">TVAG_368800</name>
</gene>
<evidence type="ECO:0000313" key="4">
    <source>
        <dbReference type="Proteomes" id="UP000001542"/>
    </source>
</evidence>
<accession>A2EUY6</accession>
<dbReference type="KEGG" id="tva:4761354"/>
<dbReference type="RefSeq" id="XP_001315732.1">
    <property type="nucleotide sequence ID" value="XM_001315697.1"/>
</dbReference>
<evidence type="ECO:0000256" key="2">
    <source>
        <dbReference type="SAM" id="Phobius"/>
    </source>
</evidence>
<dbReference type="Proteomes" id="UP000001542">
    <property type="component" value="Unassembled WGS sequence"/>
</dbReference>
<dbReference type="EMBL" id="DS113502">
    <property type="protein sequence ID" value="EAY03509.1"/>
    <property type="molecule type" value="Genomic_DNA"/>
</dbReference>
<dbReference type="VEuPathDB" id="TrichDB:TVAGG3_0441160"/>
<organism evidence="3 4">
    <name type="scientific">Trichomonas vaginalis (strain ATCC PRA-98 / G3)</name>
    <dbReference type="NCBI Taxonomy" id="412133"/>
    <lineage>
        <taxon>Eukaryota</taxon>
        <taxon>Metamonada</taxon>
        <taxon>Parabasalia</taxon>
        <taxon>Trichomonadida</taxon>
        <taxon>Trichomonadidae</taxon>
        <taxon>Trichomonas</taxon>
    </lineage>
</organism>
<sequence>MTDGKKKIWDIKLSYKFQNRGCAGIFAKNCEKLITQLCTFDDNAMKNGFMRTLDLLPSFQGSGVDVMLDSCDSYSSIRDCFSHAGSGSTILSYGHNDTIISQIENTTCKVLSVNEGKTRGSFAKASNIAEGNITSDVPSPTLYTYRRTLNITRVNYSTSGKIPSKLFNFETATQTTMTGNAKTNVITPKPTSQTPEPTFNESVNYTYILTNVTKFINSETTILTNITTVSKASNNERTYAITESYIITFTLVQTNTLIQIIEIYQAEAPVSKGPSLGFIIGITVGCLLIVLILSMLGLYLYRKSKNDTSSPSDQETEEMEELEKTNANYNISTTIVDADGNDGVEAPGEDEKFLNADF</sequence>
<keyword evidence="2" id="KW-0472">Membrane</keyword>
<dbReference type="InParanoid" id="A2EUY6"/>
<dbReference type="VEuPathDB" id="TrichDB:TVAG_368800"/>